<reference evidence="3" key="1">
    <citation type="submission" date="2016-04" db="EMBL/GenBank/DDBJ databases">
        <authorList>
            <person name="Nguyen H.D."/>
            <person name="Kesanakurti P."/>
            <person name="Cullis J."/>
            <person name="Levesque C.A."/>
            <person name="Hambleton S."/>
        </authorList>
    </citation>
    <scope>NUCLEOTIDE SEQUENCE</scope>
    <source>
        <strain evidence="3">DAOMC 238032</strain>
    </source>
</reference>
<dbReference type="SUPFAM" id="SSF55658">
    <property type="entry name" value="L9 N-domain-like"/>
    <property type="match status" value="1"/>
</dbReference>
<keyword evidence="5" id="KW-1185">Reference proteome</keyword>
<gene>
    <name evidence="3" type="ORF">A4X03_0g2515</name>
    <name evidence="2" type="ORF">JKIAZH3_G6799</name>
</gene>
<accession>A0A177VGP9</accession>
<organism evidence="3 4">
    <name type="scientific">Tilletia caries</name>
    <name type="common">wheat bunt fungus</name>
    <dbReference type="NCBI Taxonomy" id="13290"/>
    <lineage>
        <taxon>Eukaryota</taxon>
        <taxon>Fungi</taxon>
        <taxon>Dikarya</taxon>
        <taxon>Basidiomycota</taxon>
        <taxon>Ustilaginomycotina</taxon>
        <taxon>Exobasidiomycetes</taxon>
        <taxon>Tilletiales</taxon>
        <taxon>Tilletiaceae</taxon>
        <taxon>Tilletia</taxon>
    </lineage>
</organism>
<dbReference type="InterPro" id="IPR011320">
    <property type="entry name" value="RNase_H1_N"/>
</dbReference>
<dbReference type="Proteomes" id="UP000077671">
    <property type="component" value="Unassembled WGS sequence"/>
</dbReference>
<evidence type="ECO:0000259" key="1">
    <source>
        <dbReference type="Pfam" id="PF01693"/>
    </source>
</evidence>
<dbReference type="Proteomes" id="UP000836402">
    <property type="component" value="Unassembled WGS sequence"/>
</dbReference>
<dbReference type="Pfam" id="PF01693">
    <property type="entry name" value="Cauli_VI"/>
    <property type="match status" value="1"/>
</dbReference>
<dbReference type="AlphaFoldDB" id="A0A177VGP9"/>
<reference evidence="3" key="2">
    <citation type="journal article" date="2019" name="IMA Fungus">
        <title>Genome sequencing and comparison of five Tilletia species to identify candidate genes for the detection of regulated species infecting wheat.</title>
        <authorList>
            <person name="Nguyen H.D.T."/>
            <person name="Sultana T."/>
            <person name="Kesanakurti P."/>
            <person name="Hambleton S."/>
        </authorList>
    </citation>
    <scope>NUCLEOTIDE SEQUENCE</scope>
    <source>
        <strain evidence="3">DAOMC 238032</strain>
    </source>
</reference>
<sequence length="78" mass="8785">MPKSYKYYAVAFGHQTGVFMLWSDAKAAIEGYPHAIYQGFNSLEEAHEFVARGGARSKRDWAEIRATSCDDHGEHTSM</sequence>
<feature type="domain" description="Ribonuclease H1 N-terminal" evidence="1">
    <location>
        <begin position="6"/>
        <end position="49"/>
    </location>
</feature>
<evidence type="ECO:0000313" key="3">
    <source>
        <dbReference type="EMBL" id="KAE8262362.1"/>
    </source>
</evidence>
<proteinExistence type="predicted"/>
<dbReference type="InterPro" id="IPR037056">
    <property type="entry name" value="RNase_H1_N_sf"/>
</dbReference>
<evidence type="ECO:0000313" key="5">
    <source>
        <dbReference type="Proteomes" id="UP000836402"/>
    </source>
</evidence>
<evidence type="ECO:0000313" key="4">
    <source>
        <dbReference type="Proteomes" id="UP000077671"/>
    </source>
</evidence>
<dbReference type="Gene3D" id="3.40.970.10">
    <property type="entry name" value="Ribonuclease H1, N-terminal domain"/>
    <property type="match status" value="1"/>
</dbReference>
<dbReference type="EMBL" id="CAJHJG010001595">
    <property type="protein sequence ID" value="CAD6913472.1"/>
    <property type="molecule type" value="Genomic_DNA"/>
</dbReference>
<reference evidence="2" key="3">
    <citation type="submission" date="2020-10" db="EMBL/GenBank/DDBJ databases">
        <authorList>
            <person name="Sedaghatjoo S."/>
        </authorList>
    </citation>
    <scope>NUCLEOTIDE SEQUENCE</scope>
    <source>
        <strain evidence="2">AZH3</strain>
    </source>
</reference>
<comment type="caution">
    <text evidence="3">The sequence shown here is derived from an EMBL/GenBank/DDBJ whole genome shotgun (WGS) entry which is preliminary data.</text>
</comment>
<protein>
    <recommendedName>
        <fullName evidence="1">Ribonuclease H1 N-terminal domain-containing protein</fullName>
    </recommendedName>
</protein>
<dbReference type="InterPro" id="IPR009027">
    <property type="entry name" value="Ribosomal_bL9/RNase_H1_N"/>
</dbReference>
<dbReference type="EMBL" id="LWDD02000247">
    <property type="protein sequence ID" value="KAE8262362.1"/>
    <property type="molecule type" value="Genomic_DNA"/>
</dbReference>
<name>A0A177VGP9_9BASI</name>
<evidence type="ECO:0000313" key="2">
    <source>
        <dbReference type="EMBL" id="CAD6913472.1"/>
    </source>
</evidence>